<organism evidence="6 7">
    <name type="scientific">Mycolicibacterium tusciae</name>
    <dbReference type="NCBI Taxonomy" id="75922"/>
    <lineage>
        <taxon>Bacteria</taxon>
        <taxon>Bacillati</taxon>
        <taxon>Actinomycetota</taxon>
        <taxon>Actinomycetes</taxon>
        <taxon>Mycobacteriales</taxon>
        <taxon>Mycobacteriaceae</taxon>
        <taxon>Mycolicibacterium</taxon>
    </lineage>
</organism>
<protein>
    <submittedName>
        <fullName evidence="6">Response regulator receiver protein</fullName>
    </submittedName>
</protein>
<dbReference type="OrthoDB" id="4629915at2"/>
<gene>
    <name evidence="6" type="ORF">BST47_14960</name>
</gene>
<evidence type="ECO:0000256" key="4">
    <source>
        <dbReference type="ARBA" id="ARBA00023163"/>
    </source>
</evidence>
<keyword evidence="1" id="KW-0808">Transferase</keyword>
<keyword evidence="7" id="KW-1185">Reference proteome</keyword>
<dbReference type="SUPFAM" id="SSF52172">
    <property type="entry name" value="CheY-like"/>
    <property type="match status" value="1"/>
</dbReference>
<dbReference type="Gene3D" id="3.30.450.40">
    <property type="match status" value="1"/>
</dbReference>
<evidence type="ECO:0000313" key="7">
    <source>
        <dbReference type="Proteomes" id="UP000192411"/>
    </source>
</evidence>
<comment type="caution">
    <text evidence="6">The sequence shown here is derived from an EMBL/GenBank/DDBJ whole genome shotgun (WGS) entry which is preliminary data.</text>
</comment>
<keyword evidence="2" id="KW-0418">Kinase</keyword>
<dbReference type="InterPro" id="IPR005561">
    <property type="entry name" value="ANTAR"/>
</dbReference>
<dbReference type="Proteomes" id="UP000192411">
    <property type="component" value="Unassembled WGS sequence"/>
</dbReference>
<dbReference type="EMBL" id="MVIM01000007">
    <property type="protein sequence ID" value="ORB64824.1"/>
    <property type="molecule type" value="Genomic_DNA"/>
</dbReference>
<dbReference type="Pfam" id="PF03861">
    <property type="entry name" value="ANTAR"/>
    <property type="match status" value="1"/>
</dbReference>
<reference evidence="6 7" key="1">
    <citation type="submission" date="2017-02" db="EMBL/GenBank/DDBJ databases">
        <title>The new phylogeny of genus Mycobacterium.</title>
        <authorList>
            <person name="Tortoli E."/>
            <person name="Trovato A."/>
            <person name="Cirillo D.M."/>
        </authorList>
    </citation>
    <scope>NUCLEOTIDE SEQUENCE [LARGE SCALE GENOMIC DNA]</scope>
    <source>
        <strain evidence="6 7">DSM 44338</strain>
    </source>
</reference>
<keyword evidence="4" id="KW-0804">Transcription</keyword>
<dbReference type="Gene3D" id="1.10.10.10">
    <property type="entry name" value="Winged helix-like DNA-binding domain superfamily/Winged helix DNA-binding domain"/>
    <property type="match status" value="1"/>
</dbReference>
<dbReference type="SMART" id="SM00065">
    <property type="entry name" value="GAF"/>
    <property type="match status" value="1"/>
</dbReference>
<dbReference type="GO" id="GO:0003723">
    <property type="term" value="F:RNA binding"/>
    <property type="evidence" value="ECO:0007669"/>
    <property type="project" value="InterPro"/>
</dbReference>
<evidence type="ECO:0000256" key="1">
    <source>
        <dbReference type="ARBA" id="ARBA00022679"/>
    </source>
</evidence>
<dbReference type="SUPFAM" id="SSF55781">
    <property type="entry name" value="GAF domain-like"/>
    <property type="match status" value="1"/>
</dbReference>
<dbReference type="PROSITE" id="PS50921">
    <property type="entry name" value="ANTAR"/>
    <property type="match status" value="1"/>
</dbReference>
<evidence type="ECO:0000256" key="2">
    <source>
        <dbReference type="ARBA" id="ARBA00022777"/>
    </source>
</evidence>
<evidence type="ECO:0000256" key="3">
    <source>
        <dbReference type="ARBA" id="ARBA00023015"/>
    </source>
</evidence>
<feature type="domain" description="ANTAR" evidence="5">
    <location>
        <begin position="161"/>
        <end position="222"/>
    </location>
</feature>
<dbReference type="InterPro" id="IPR029016">
    <property type="entry name" value="GAF-like_dom_sf"/>
</dbReference>
<proteinExistence type="predicted"/>
<accession>A0A1X0JPL8</accession>
<dbReference type="InterPro" id="IPR003018">
    <property type="entry name" value="GAF"/>
</dbReference>
<sequence length="233" mass="25070">MHRESSHVLAQTLGDLAVEMQAKADSQDTLQTIVNAAADIVPGARWAGISLLDGERVVVKVPTDPIVAKLEDLQVELGDGPCLTALRDQQTVRIEDTKSDTRWPQFADQAVELGVRSVLSFQLFVRRGKLGALNMYGTEAGVFGDDSVETGMILAQHAAVAMAGSAAAVQFQTGLASRDIIGQAKGLLMQRDNLTGVQAFAMLTRASQETNMKLADVARWLVSEHEEGLSRLD</sequence>
<keyword evidence="3" id="KW-0805">Transcription regulation</keyword>
<dbReference type="STRING" id="75922.BST47_14960"/>
<dbReference type="SMART" id="SM01012">
    <property type="entry name" value="ANTAR"/>
    <property type="match status" value="1"/>
</dbReference>
<dbReference type="InterPro" id="IPR012074">
    <property type="entry name" value="GAF_ANTAR"/>
</dbReference>
<dbReference type="AlphaFoldDB" id="A0A1X0JPL8"/>
<dbReference type="InterPro" id="IPR036388">
    <property type="entry name" value="WH-like_DNA-bd_sf"/>
</dbReference>
<dbReference type="Pfam" id="PF13185">
    <property type="entry name" value="GAF_2"/>
    <property type="match status" value="1"/>
</dbReference>
<name>A0A1X0JPL8_9MYCO</name>
<dbReference type="PIRSF" id="PIRSF036625">
    <property type="entry name" value="GAF_ANTAR"/>
    <property type="match status" value="1"/>
</dbReference>
<evidence type="ECO:0000259" key="5">
    <source>
        <dbReference type="PROSITE" id="PS50921"/>
    </source>
</evidence>
<dbReference type="GO" id="GO:0016301">
    <property type="term" value="F:kinase activity"/>
    <property type="evidence" value="ECO:0007669"/>
    <property type="project" value="UniProtKB-KW"/>
</dbReference>
<dbReference type="InterPro" id="IPR011006">
    <property type="entry name" value="CheY-like_superfamily"/>
</dbReference>
<evidence type="ECO:0000313" key="6">
    <source>
        <dbReference type="EMBL" id="ORB64824.1"/>
    </source>
</evidence>